<proteinExistence type="predicted"/>
<evidence type="ECO:0000313" key="2">
    <source>
        <dbReference type="EMBL" id="CUH49460.1"/>
    </source>
</evidence>
<protein>
    <recommendedName>
        <fullName evidence="3">DUF4760 domain-containing protein</fullName>
    </recommendedName>
</protein>
<keyword evidence="1" id="KW-0812">Transmembrane</keyword>
<dbReference type="EMBL" id="CYPU01000068">
    <property type="protein sequence ID" value="CUH49460.1"/>
    <property type="molecule type" value="Genomic_DNA"/>
</dbReference>
<feature type="transmembrane region" description="Helical" evidence="1">
    <location>
        <begin position="25"/>
        <end position="47"/>
    </location>
</feature>
<accession>A0A0N7LR03</accession>
<gene>
    <name evidence="2" type="ORF">RUA4292_03656</name>
</gene>
<organism evidence="2">
    <name type="scientific">Ruegeria atlantica</name>
    <dbReference type="NCBI Taxonomy" id="81569"/>
    <lineage>
        <taxon>Bacteria</taxon>
        <taxon>Pseudomonadati</taxon>
        <taxon>Pseudomonadota</taxon>
        <taxon>Alphaproteobacteria</taxon>
        <taxon>Rhodobacterales</taxon>
        <taxon>Roseobacteraceae</taxon>
        <taxon>Ruegeria</taxon>
    </lineage>
</organism>
<sequence>MITACENVCRDFGLFGEILSSLEPFVPVLAALVAACGAYLIAVRAYAQQKELDRNSRIVEEKQRVYQEYLKTIADEFGIIGGEVDQEKLRKLRFEIVRRRIEILCIGSDEVVRLVNQVSDTRSGWKTTEDIENYWNCIAELAFIMRKDCFPDTKATVDDFLVALPFSFKEQAGDIAETQ</sequence>
<evidence type="ECO:0008006" key="3">
    <source>
        <dbReference type="Google" id="ProtNLM"/>
    </source>
</evidence>
<reference evidence="2" key="1">
    <citation type="submission" date="2015-09" db="EMBL/GenBank/DDBJ databases">
        <authorList>
            <consortium name="Swine Surveillance"/>
        </authorList>
    </citation>
    <scope>NUCLEOTIDE SEQUENCE [LARGE SCALE GENOMIC DNA]</scope>
    <source>
        <strain evidence="2">CECT 4292</strain>
    </source>
</reference>
<evidence type="ECO:0000256" key="1">
    <source>
        <dbReference type="SAM" id="Phobius"/>
    </source>
</evidence>
<keyword evidence="1" id="KW-0472">Membrane</keyword>
<name>A0A0N7LR03_9RHOB</name>
<keyword evidence="1" id="KW-1133">Transmembrane helix</keyword>
<dbReference type="AlphaFoldDB" id="A0A0N7LR03"/>
<dbReference type="Proteomes" id="UP000050783">
    <property type="component" value="Unassembled WGS sequence"/>
</dbReference>